<protein>
    <submittedName>
        <fullName evidence="1">Uncharacterized protein</fullName>
    </submittedName>
</protein>
<dbReference type="AlphaFoldDB" id="A0A365NHL2"/>
<dbReference type="Proteomes" id="UP000251714">
    <property type="component" value="Unassembled WGS sequence"/>
</dbReference>
<evidence type="ECO:0000313" key="1">
    <source>
        <dbReference type="EMBL" id="RBA20216.1"/>
    </source>
</evidence>
<name>A0A365NHL2_GIBIN</name>
<comment type="caution">
    <text evidence="1">The sequence shown here is derived from an EMBL/GenBank/DDBJ whole genome shotgun (WGS) entry which is preliminary data.</text>
</comment>
<sequence>MSSPDYVGLDRLDGYHYDSLSLALRNVLNTDIALTTFAQIIDGLPTADVVWDRYSATYEPSHPIINHKTLCEGAFEKATTSRAQFSMADVMVDLELRLIEMIACALHQIGVRLSQVEKVHDPATTAGHDIESTIKWERPPDNLCRFPPKPTMFIATQFTAYDRYPNGVHDMVGYWAENRILGGVALFDHSQAWTNDDEPNVYFQCSRGRVTFRVCQLLDIQQSALISFLLADTKDARTECPLPILPTSENRVRIDPGDAIPVNKVYRDIWERKLPPRRRRAPRLERPKTSLDYPELDTDADIKRLLTELTPDNQVSSPFNIYYEKCYSPLHVDMSLRTSFRHCAYPYCTHSQGLAIAFHAGCVEMAAPLGTPLHEYRLATEHSYPHASLNYERRRGRVRELIEGALRKAYGKLSPELWHLVSDDDELIRLHAIAELSLQHRKTEWSVDPSVPMLTTVVRMDGVEYVGTLTNSPRIANRQTEKLMNSSVSGNLYISSDHLGIRQVIPVPNEATSDTAYPAYWQTVSAKQMLTFHGDGLKLRTLLTPSIYPRVLWPRPVAPSELGSMTFYYAGWGEGCLEARLRTLTFNEPGTTGYSVCWANDEMVSIHVHRNMEHHEADRTLMDEQSDYKYRSHLKWTYYPIQKDEFVQEVWLRGSERYDTTRPLPSQGEGGLRYHFSTPWGLQKYKRPSDIALALVTSQGRNIVAGSFPDHHGQYTPYSNYRHWNLIAKTPVNTPRRVFFSPSDHGIPLIATQGVLDNLFAAPSPRQTPLGTVPRFNPLHTLHYSSSSLENITEVLVCKSKNEKDMGVIRQFDLENSRMVETSYKKVAGLLLRYADGSEASVGCFRFDWAETPLTRGDSRGLFVGTRPGKIVQIPPHVAAVSTAPPEAEGEFTWMEMPWTGVLEWWFNPDSLDTSLTHIL</sequence>
<organism evidence="1 2">
    <name type="scientific">Gibberella intermedia</name>
    <name type="common">Bulb rot disease fungus</name>
    <name type="synonym">Fusarium proliferatum</name>
    <dbReference type="NCBI Taxonomy" id="948311"/>
    <lineage>
        <taxon>Eukaryota</taxon>
        <taxon>Fungi</taxon>
        <taxon>Dikarya</taxon>
        <taxon>Ascomycota</taxon>
        <taxon>Pezizomycotina</taxon>
        <taxon>Sordariomycetes</taxon>
        <taxon>Hypocreomycetidae</taxon>
        <taxon>Hypocreales</taxon>
        <taxon>Nectriaceae</taxon>
        <taxon>Fusarium</taxon>
        <taxon>Fusarium fujikuroi species complex</taxon>
    </lineage>
</organism>
<proteinExistence type="predicted"/>
<gene>
    <name evidence="1" type="ORF">FPRO05_08661</name>
</gene>
<reference evidence="1 2" key="1">
    <citation type="submission" date="2017-12" db="EMBL/GenBank/DDBJ databases">
        <title>Genome sequence of the mycotoxigenic crop pathogen Fusarium proliferatum, strain ITEM 2341 from Date Palm.</title>
        <authorList>
            <person name="Almiman B.F."/>
            <person name="Shittu T.A."/>
            <person name="Muthumeenakshi S."/>
            <person name="Baroncelli R."/>
            <person name="Sreenivasaprasada S."/>
        </authorList>
    </citation>
    <scope>NUCLEOTIDE SEQUENCE [LARGE SCALE GENOMIC DNA]</scope>
    <source>
        <strain evidence="1 2">ITEM 2341</strain>
    </source>
</reference>
<accession>A0A365NHL2</accession>
<evidence type="ECO:0000313" key="2">
    <source>
        <dbReference type="Proteomes" id="UP000251714"/>
    </source>
</evidence>
<dbReference type="EMBL" id="PKMI01000009">
    <property type="protein sequence ID" value="RBA20216.1"/>
    <property type="molecule type" value="Genomic_DNA"/>
</dbReference>